<dbReference type="GO" id="GO:0003723">
    <property type="term" value="F:RNA binding"/>
    <property type="evidence" value="ECO:0007669"/>
    <property type="project" value="UniProtKB-KW"/>
</dbReference>
<dbReference type="InterPro" id="IPR006027">
    <property type="entry name" value="NusB_RsmB_TIM44"/>
</dbReference>
<dbReference type="GO" id="GO:0006353">
    <property type="term" value="P:DNA-templated transcription termination"/>
    <property type="evidence" value="ECO:0007669"/>
    <property type="project" value="InterPro"/>
</dbReference>
<name>A0A7K0HSR8_PARDI</name>
<proteinExistence type="inferred from homology"/>
<reference evidence="7 8" key="1">
    <citation type="journal article" date="2019" name="Nat. Med.">
        <title>A library of human gut bacterial isolates paired with longitudinal multiomics data enables mechanistic microbiome research.</title>
        <authorList>
            <person name="Poyet M."/>
            <person name="Groussin M."/>
            <person name="Gibbons S.M."/>
            <person name="Avila-Pacheco J."/>
            <person name="Jiang X."/>
            <person name="Kearney S.M."/>
            <person name="Perrotta A.R."/>
            <person name="Berdy B."/>
            <person name="Zhao S."/>
            <person name="Lieberman T.D."/>
            <person name="Swanson P.K."/>
            <person name="Smith M."/>
            <person name="Roesemann S."/>
            <person name="Alexander J.E."/>
            <person name="Rich S.A."/>
            <person name="Livny J."/>
            <person name="Vlamakis H."/>
            <person name="Clish C."/>
            <person name="Bullock K."/>
            <person name="Deik A."/>
            <person name="Scott J."/>
            <person name="Pierce K.A."/>
            <person name="Xavier R.J."/>
            <person name="Alm E.J."/>
        </authorList>
    </citation>
    <scope>NUCLEOTIDE SEQUENCE [LARGE SCALE GENOMIC DNA]</scope>
    <source>
        <strain evidence="7 8">BIOML-A32</strain>
    </source>
</reference>
<dbReference type="SUPFAM" id="SSF48013">
    <property type="entry name" value="NusB-like"/>
    <property type="match status" value="1"/>
</dbReference>
<dbReference type="GO" id="GO:0031564">
    <property type="term" value="P:transcription antitermination"/>
    <property type="evidence" value="ECO:0007669"/>
    <property type="project" value="UniProtKB-KW"/>
</dbReference>
<sequence length="106" mass="12374">FKDLEDQSFAIKLFRQSLMKGSEFRERINKHMKNWETERIANMDLIIMQVALAEIMTFPTIPINVTLNEYIDTAKYYSTPKSGTFINGILDSVVNELKKEKLLLKD</sequence>
<dbReference type="Proteomes" id="UP000441358">
    <property type="component" value="Unassembled WGS sequence"/>
</dbReference>
<dbReference type="NCBIfam" id="TIGR01951">
    <property type="entry name" value="nusB"/>
    <property type="match status" value="1"/>
</dbReference>
<evidence type="ECO:0000256" key="5">
    <source>
        <dbReference type="ARBA" id="ARBA00023163"/>
    </source>
</evidence>
<comment type="similarity">
    <text evidence="1">Belongs to the NusB family.</text>
</comment>
<dbReference type="AlphaFoldDB" id="A0A7K0HSR8"/>
<dbReference type="PANTHER" id="PTHR11078:SF3">
    <property type="entry name" value="ANTITERMINATION NUSB DOMAIN-CONTAINING PROTEIN"/>
    <property type="match status" value="1"/>
</dbReference>
<keyword evidence="2" id="KW-0889">Transcription antitermination</keyword>
<evidence type="ECO:0000313" key="7">
    <source>
        <dbReference type="EMBL" id="MRZ53092.1"/>
    </source>
</evidence>
<keyword evidence="3" id="KW-0694">RNA-binding</keyword>
<dbReference type="InterPro" id="IPR035926">
    <property type="entry name" value="NusB-like_sf"/>
</dbReference>
<evidence type="ECO:0000256" key="3">
    <source>
        <dbReference type="ARBA" id="ARBA00022884"/>
    </source>
</evidence>
<evidence type="ECO:0000256" key="4">
    <source>
        <dbReference type="ARBA" id="ARBA00023015"/>
    </source>
</evidence>
<dbReference type="InterPro" id="IPR011605">
    <property type="entry name" value="NusB_fam"/>
</dbReference>
<organism evidence="7 8">
    <name type="scientific">Parabacteroides distasonis</name>
    <dbReference type="NCBI Taxonomy" id="823"/>
    <lineage>
        <taxon>Bacteria</taxon>
        <taxon>Pseudomonadati</taxon>
        <taxon>Bacteroidota</taxon>
        <taxon>Bacteroidia</taxon>
        <taxon>Bacteroidales</taxon>
        <taxon>Tannerellaceae</taxon>
        <taxon>Parabacteroides</taxon>
    </lineage>
</organism>
<dbReference type="PANTHER" id="PTHR11078">
    <property type="entry name" value="N UTILIZATION SUBSTANCE PROTEIN B-RELATED"/>
    <property type="match status" value="1"/>
</dbReference>
<evidence type="ECO:0000313" key="8">
    <source>
        <dbReference type="Proteomes" id="UP000441358"/>
    </source>
</evidence>
<dbReference type="EMBL" id="WKMC01000188">
    <property type="protein sequence ID" value="MRZ53092.1"/>
    <property type="molecule type" value="Genomic_DNA"/>
</dbReference>
<evidence type="ECO:0000256" key="2">
    <source>
        <dbReference type="ARBA" id="ARBA00022814"/>
    </source>
</evidence>
<dbReference type="GO" id="GO:0005829">
    <property type="term" value="C:cytosol"/>
    <property type="evidence" value="ECO:0007669"/>
    <property type="project" value="TreeGrafter"/>
</dbReference>
<dbReference type="Pfam" id="PF01029">
    <property type="entry name" value="NusB"/>
    <property type="match status" value="1"/>
</dbReference>
<feature type="non-terminal residue" evidence="7">
    <location>
        <position position="1"/>
    </location>
</feature>
<gene>
    <name evidence="7" type="primary">nusB</name>
    <name evidence="7" type="ORF">GKD66_23410</name>
</gene>
<dbReference type="RefSeq" id="WP_154399283.1">
    <property type="nucleotide sequence ID" value="NZ_WKMC01000188.1"/>
</dbReference>
<feature type="domain" description="NusB/RsmB/TIM44" evidence="6">
    <location>
        <begin position="5"/>
        <end position="94"/>
    </location>
</feature>
<keyword evidence="4" id="KW-0805">Transcription regulation</keyword>
<dbReference type="Gene3D" id="1.10.940.10">
    <property type="entry name" value="NusB-like"/>
    <property type="match status" value="1"/>
</dbReference>
<evidence type="ECO:0000259" key="6">
    <source>
        <dbReference type="Pfam" id="PF01029"/>
    </source>
</evidence>
<keyword evidence="5" id="KW-0804">Transcription</keyword>
<evidence type="ECO:0000256" key="1">
    <source>
        <dbReference type="ARBA" id="ARBA00005952"/>
    </source>
</evidence>
<protein>
    <submittedName>
        <fullName evidence="7">Transcription antitermination factor NusB</fullName>
    </submittedName>
</protein>
<accession>A0A7K0HSR8</accession>
<comment type="caution">
    <text evidence="7">The sequence shown here is derived from an EMBL/GenBank/DDBJ whole genome shotgun (WGS) entry which is preliminary data.</text>
</comment>